<keyword evidence="1" id="KW-1015">Disulfide bond</keyword>
<reference evidence="4 5" key="1">
    <citation type="submission" date="2013-02" db="EMBL/GenBank/DDBJ databases">
        <title>The Genome Sequence of Enterococcus phoeniculicola BAA-412.</title>
        <authorList>
            <consortium name="The Broad Institute Genome Sequencing Platform"/>
            <consortium name="The Broad Institute Genome Sequencing Center for Infectious Disease"/>
            <person name="Earl A.M."/>
            <person name="Gilmore M.S."/>
            <person name="Lebreton F."/>
            <person name="Walker B."/>
            <person name="Young S.K."/>
            <person name="Zeng Q."/>
            <person name="Gargeya S."/>
            <person name="Fitzgerald M."/>
            <person name="Haas B."/>
            <person name="Abouelleil A."/>
            <person name="Alvarado L."/>
            <person name="Arachchi H.M."/>
            <person name="Berlin A.M."/>
            <person name="Chapman S.B."/>
            <person name="Dewar J."/>
            <person name="Goldberg J."/>
            <person name="Griggs A."/>
            <person name="Gujja S."/>
            <person name="Hansen M."/>
            <person name="Howarth C."/>
            <person name="Imamovic A."/>
            <person name="Larimer J."/>
            <person name="McCowan C."/>
            <person name="Murphy C."/>
            <person name="Neiman D."/>
            <person name="Pearson M."/>
            <person name="Priest M."/>
            <person name="Roberts A."/>
            <person name="Saif S."/>
            <person name="Shea T."/>
            <person name="Sisk P."/>
            <person name="Sykes S."/>
            <person name="Wortman J."/>
            <person name="Nusbaum C."/>
            <person name="Birren B."/>
        </authorList>
    </citation>
    <scope>NUCLEOTIDE SEQUENCE [LARGE SCALE GENOMIC DNA]</scope>
    <source>
        <strain evidence="4 5">ATCC BAA-412</strain>
    </source>
</reference>
<organism evidence="4 5">
    <name type="scientific">Enterococcus phoeniculicola ATCC BAA-412</name>
    <dbReference type="NCBI Taxonomy" id="1158610"/>
    <lineage>
        <taxon>Bacteria</taxon>
        <taxon>Bacillati</taxon>
        <taxon>Bacillota</taxon>
        <taxon>Bacilli</taxon>
        <taxon>Lactobacillales</taxon>
        <taxon>Enterococcaceae</taxon>
        <taxon>Enterococcus</taxon>
    </lineage>
</organism>
<dbReference type="NCBIfam" id="NF002459">
    <property type="entry name" value="PRK01655.1"/>
    <property type="match status" value="1"/>
</dbReference>
<evidence type="ECO:0000256" key="2">
    <source>
        <dbReference type="ARBA" id="ARBA00023284"/>
    </source>
</evidence>
<dbReference type="Gene3D" id="3.40.30.10">
    <property type="entry name" value="Glutaredoxin"/>
    <property type="match status" value="1"/>
</dbReference>
<evidence type="ECO:0000256" key="3">
    <source>
        <dbReference type="PROSITE-ProRule" id="PRU01282"/>
    </source>
</evidence>
<dbReference type="InterPro" id="IPR006660">
    <property type="entry name" value="Arsenate_reductase-like"/>
</dbReference>
<gene>
    <name evidence="4" type="ORF">UC3_02115</name>
</gene>
<dbReference type="SUPFAM" id="SSF52833">
    <property type="entry name" value="Thioredoxin-like"/>
    <property type="match status" value="1"/>
</dbReference>
<dbReference type="Proteomes" id="UP000013785">
    <property type="component" value="Unassembled WGS sequence"/>
</dbReference>
<comment type="similarity">
    <text evidence="3">Belongs to the ArsC family.</text>
</comment>
<evidence type="ECO:0000313" key="4">
    <source>
        <dbReference type="EMBL" id="EOL43138.1"/>
    </source>
</evidence>
<name>R3TPX1_9ENTE</name>
<evidence type="ECO:0000313" key="5">
    <source>
        <dbReference type="Proteomes" id="UP000013785"/>
    </source>
</evidence>
<dbReference type="eggNOG" id="COG1393">
    <property type="taxonomic scope" value="Bacteria"/>
</dbReference>
<dbReference type="RefSeq" id="WP_010768777.1">
    <property type="nucleotide sequence ID" value="NZ_ASWE01000002.1"/>
</dbReference>
<dbReference type="InterPro" id="IPR006504">
    <property type="entry name" value="Tscrpt_reg_Spx/MgsR"/>
</dbReference>
<dbReference type="HOGENOM" id="CLU_116644_1_1_9"/>
<dbReference type="EMBL" id="AJAT01000016">
    <property type="protein sequence ID" value="EOL43138.1"/>
    <property type="molecule type" value="Genomic_DNA"/>
</dbReference>
<dbReference type="PROSITE" id="PS51353">
    <property type="entry name" value="ARSC"/>
    <property type="match status" value="1"/>
</dbReference>
<protein>
    <submittedName>
        <fullName evidence="4">Spx/MgsR family transcriptional regulator</fullName>
    </submittedName>
</protein>
<keyword evidence="5" id="KW-1185">Reference proteome</keyword>
<dbReference type="OrthoDB" id="9794155at2"/>
<comment type="caution">
    <text evidence="4">The sequence shown here is derived from an EMBL/GenBank/DDBJ whole genome shotgun (WGS) entry which is preliminary data.</text>
</comment>
<dbReference type="AlphaFoldDB" id="R3TPX1"/>
<dbReference type="InterPro" id="IPR036249">
    <property type="entry name" value="Thioredoxin-like_sf"/>
</dbReference>
<sequence>MIYIYTTPSCTSCRKAKAWLKEHNLEYQEQNIFAKPIGADELKKILMLTENGTQDIISTRSKVYQKLDVDLDDLPLSEVLAILEKNPSLLRRPIIHDDKRLQVGYNEEDIHCFVPREVRNILFLARQKKMYGMNEL</sequence>
<dbReference type="PANTHER" id="PTHR30041">
    <property type="entry name" value="ARSENATE REDUCTASE"/>
    <property type="match status" value="1"/>
</dbReference>
<keyword evidence="2" id="KW-0676">Redox-active center</keyword>
<evidence type="ECO:0000256" key="1">
    <source>
        <dbReference type="ARBA" id="ARBA00023157"/>
    </source>
</evidence>
<dbReference type="CDD" id="cd03032">
    <property type="entry name" value="ArsC_Spx"/>
    <property type="match status" value="1"/>
</dbReference>
<dbReference type="Pfam" id="PF03960">
    <property type="entry name" value="ArsC"/>
    <property type="match status" value="1"/>
</dbReference>
<proteinExistence type="inferred from homology"/>
<dbReference type="PATRIC" id="fig|1158610.3.peg.2110"/>
<dbReference type="NCBIfam" id="TIGR01617">
    <property type="entry name" value="arsC_related"/>
    <property type="match status" value="1"/>
</dbReference>
<dbReference type="PANTHER" id="PTHR30041:SF7">
    <property type="entry name" value="GLOBAL TRANSCRIPTIONAL REGULATOR SPX"/>
    <property type="match status" value="1"/>
</dbReference>
<dbReference type="STRING" id="154621.RV11_GL000646"/>
<accession>R3TPX1</accession>